<keyword evidence="12" id="KW-1185">Reference proteome</keyword>
<evidence type="ECO:0000256" key="2">
    <source>
        <dbReference type="ARBA" id="ARBA00010109"/>
    </source>
</evidence>
<evidence type="ECO:0000256" key="4">
    <source>
        <dbReference type="ARBA" id="ARBA00022692"/>
    </source>
</evidence>
<evidence type="ECO:0000256" key="5">
    <source>
        <dbReference type="ARBA" id="ARBA00022968"/>
    </source>
</evidence>
<feature type="signal peptide" evidence="10">
    <location>
        <begin position="1"/>
        <end position="24"/>
    </location>
</feature>
<keyword evidence="3 9" id="KW-0808">Transferase</keyword>
<accession>A0A7L1YM35</accession>
<organism evidence="11 12">
    <name type="scientific">Scytalopus superciliaris</name>
    <dbReference type="NCBI Taxonomy" id="312124"/>
    <lineage>
        <taxon>Eukaryota</taxon>
        <taxon>Metazoa</taxon>
        <taxon>Chordata</taxon>
        <taxon>Craniata</taxon>
        <taxon>Vertebrata</taxon>
        <taxon>Euteleostomi</taxon>
        <taxon>Archelosauria</taxon>
        <taxon>Archosauria</taxon>
        <taxon>Dinosauria</taxon>
        <taxon>Saurischia</taxon>
        <taxon>Theropoda</taxon>
        <taxon>Coelurosauria</taxon>
        <taxon>Aves</taxon>
        <taxon>Neognathae</taxon>
        <taxon>Neoaves</taxon>
        <taxon>Telluraves</taxon>
        <taxon>Australaves</taxon>
        <taxon>Passeriformes</taxon>
        <taxon>Rhinocryptidae</taxon>
        <taxon>Scytalopus</taxon>
    </lineage>
</organism>
<dbReference type="Gene3D" id="3.40.50.300">
    <property type="entry name" value="P-loop containing nucleotide triphosphate hydrolases"/>
    <property type="match status" value="1"/>
</dbReference>
<dbReference type="GO" id="GO:0017095">
    <property type="term" value="F:heparan sulfate 6-sulfotransferase activity"/>
    <property type="evidence" value="ECO:0007669"/>
    <property type="project" value="TreeGrafter"/>
</dbReference>
<dbReference type="InterPro" id="IPR005331">
    <property type="entry name" value="Sulfotransferase"/>
</dbReference>
<evidence type="ECO:0000256" key="7">
    <source>
        <dbReference type="ARBA" id="ARBA00023136"/>
    </source>
</evidence>
<keyword evidence="8" id="KW-0325">Glycoprotein</keyword>
<sequence length="428" mass="49519">MEDRSHKVLLALVMLFLFAVIVLQYVCPGTECQLLRLRALSPAAAAADPYRAEDETPARFVPRFNFSADDLGDDLIVFLHIQKTGGTTFGRHLVRNIQLEQPCECRAGQKKCTCHRPGKRETWLFSRFSTGWSCGLHADWTELTNCVPSVVDSKKEVRLRPSRKGLIWRVCESLDPCKEELLRGACCTTAPESLSSALNTLFSSPLGRNFYYITILRDPVSRYLSEWRHVQRGATWKASLHVCDGRSPTTEELPSCYTGDDWSGCSLQEFMDCPYNLANNRQVRMLSDLSLVGCYNLSVMPEEQRNKVLLDSAKENLKRMAFFGLTEFQRKTQYLFEKTFNMNFISPFTQYNSTRASSVEIDKQTQQRIEALNFLDMELYDYAKDLFLQRYQYMRQKEHQEARRKRQEQRKILRAKQAHLREQGENSS</sequence>
<dbReference type="FunFam" id="3.40.50.300:FF:000852">
    <property type="entry name" value="Heparan-sulfate 6-O-sulfotransferase"/>
    <property type="match status" value="1"/>
</dbReference>
<evidence type="ECO:0000313" key="11">
    <source>
        <dbReference type="EMBL" id="NXP22029.1"/>
    </source>
</evidence>
<proteinExistence type="inferred from homology"/>
<comment type="function">
    <text evidence="9">6-O-sulfation enzyme which catalyzes the transfer of sulfate from 3'-phosphoadenosine 5'-phosphosulfate (PAPS) to position 6 of the N-sulfoglucosamine residue (GlcNS) of heparan sulfate.</text>
</comment>
<evidence type="ECO:0000256" key="6">
    <source>
        <dbReference type="ARBA" id="ARBA00022989"/>
    </source>
</evidence>
<dbReference type="InterPro" id="IPR027417">
    <property type="entry name" value="P-loop_NTPase"/>
</dbReference>
<dbReference type="PANTHER" id="PTHR12812">
    <property type="entry name" value="HEPARAN SULFATE 6-O-SULFOTRANSFERASE 3"/>
    <property type="match status" value="1"/>
</dbReference>
<reference evidence="11 12" key="1">
    <citation type="submission" date="2019-09" db="EMBL/GenBank/DDBJ databases">
        <title>Bird 10,000 Genomes (B10K) Project - Family phase.</title>
        <authorList>
            <person name="Zhang G."/>
        </authorList>
    </citation>
    <scope>NUCLEOTIDE SEQUENCE [LARGE SCALE GENOMIC DNA]</scope>
    <source>
        <strain evidence="11">B10K-DU-002-46</strain>
        <tissue evidence="11">Muscle</tissue>
    </source>
</reference>
<dbReference type="InterPro" id="IPR010635">
    <property type="entry name" value="Heparan_SO4-6-sulfoTrfase"/>
</dbReference>
<feature type="non-terminal residue" evidence="11">
    <location>
        <position position="1"/>
    </location>
</feature>
<comment type="similarity">
    <text evidence="2 9">Belongs to the sulfotransferase 6 family.</text>
</comment>
<comment type="catalytic activity">
    <reaction evidence="9">
        <text>alpha-D-glucosaminyl-[heparan sulfate](n) + 3'-phosphoadenylyl sulfate = 6-sulfo-alpha-D-glucosaminyl-[heparan sulfate](n) + adenosine 3',5'-bisphosphate + H(+)</text>
        <dbReference type="Rhea" id="RHEA:56604"/>
        <dbReference type="Rhea" id="RHEA-COMP:9830"/>
        <dbReference type="Rhea" id="RHEA-COMP:14621"/>
        <dbReference type="ChEBI" id="CHEBI:15378"/>
        <dbReference type="ChEBI" id="CHEBI:58339"/>
        <dbReference type="ChEBI" id="CHEBI:58343"/>
        <dbReference type="ChEBI" id="CHEBI:58388"/>
        <dbReference type="ChEBI" id="CHEBI:140604"/>
    </reaction>
</comment>
<dbReference type="EMBL" id="VXBX01004249">
    <property type="protein sequence ID" value="NXP22029.1"/>
    <property type="molecule type" value="Genomic_DNA"/>
</dbReference>
<dbReference type="Proteomes" id="UP000580825">
    <property type="component" value="Unassembled WGS sequence"/>
</dbReference>
<keyword evidence="6" id="KW-1133">Transmembrane helix</keyword>
<comment type="caution">
    <text evidence="11">The sequence shown here is derived from an EMBL/GenBank/DDBJ whole genome shotgun (WGS) entry which is preliminary data.</text>
</comment>
<keyword evidence="7 9" id="KW-0472">Membrane</keyword>
<evidence type="ECO:0000256" key="8">
    <source>
        <dbReference type="ARBA" id="ARBA00023180"/>
    </source>
</evidence>
<dbReference type="Pfam" id="PF03567">
    <property type="entry name" value="Sulfotransfer_2"/>
    <property type="match status" value="1"/>
</dbReference>
<evidence type="ECO:0000256" key="10">
    <source>
        <dbReference type="SAM" id="SignalP"/>
    </source>
</evidence>
<name>A0A7L1YM35_9PASS</name>
<evidence type="ECO:0000313" key="12">
    <source>
        <dbReference type="Proteomes" id="UP000580825"/>
    </source>
</evidence>
<protein>
    <recommendedName>
        <fullName evidence="9">Heparan-sulfate 6-O-sulfotransferase</fullName>
        <ecNumber evidence="9">2.8.2.-</ecNumber>
    </recommendedName>
</protein>
<keyword evidence="5 9" id="KW-0735">Signal-anchor</keyword>
<keyword evidence="10" id="KW-0732">Signal</keyword>
<evidence type="ECO:0000256" key="9">
    <source>
        <dbReference type="RuleBase" id="RU364122"/>
    </source>
</evidence>
<evidence type="ECO:0000256" key="1">
    <source>
        <dbReference type="ARBA" id="ARBA00004606"/>
    </source>
</evidence>
<keyword evidence="4" id="KW-0812">Transmembrane</keyword>
<dbReference type="SUPFAM" id="SSF52540">
    <property type="entry name" value="P-loop containing nucleoside triphosphate hydrolases"/>
    <property type="match status" value="1"/>
</dbReference>
<dbReference type="GO" id="GO:0016020">
    <property type="term" value="C:membrane"/>
    <property type="evidence" value="ECO:0007669"/>
    <property type="project" value="UniProtKB-SubCell"/>
</dbReference>
<evidence type="ECO:0000256" key="3">
    <source>
        <dbReference type="ARBA" id="ARBA00022679"/>
    </source>
</evidence>
<comment type="subcellular location">
    <subcellularLocation>
        <location evidence="1 9">Membrane</location>
        <topology evidence="1 9">Single-pass type II membrane protein</topology>
    </subcellularLocation>
</comment>
<dbReference type="FunFam" id="3.40.50.300:FF:001933">
    <property type="entry name" value="Heparan-sulfate 6-O-sulfotransferase"/>
    <property type="match status" value="1"/>
</dbReference>
<dbReference type="AlphaFoldDB" id="A0A7L1YM35"/>
<feature type="non-terminal residue" evidence="11">
    <location>
        <position position="428"/>
    </location>
</feature>
<gene>
    <name evidence="11" type="primary">Hs6st2</name>
    <name evidence="11" type="ORF">SCYSUP_R14861</name>
</gene>
<dbReference type="PANTHER" id="PTHR12812:SF6">
    <property type="entry name" value="HEPARAN-SULFATE 6-O-SULFOTRANSFERASE 2"/>
    <property type="match status" value="1"/>
</dbReference>
<dbReference type="EC" id="2.8.2.-" evidence="9"/>
<feature type="chain" id="PRO_5029590288" description="Heparan-sulfate 6-O-sulfotransferase" evidence="10">
    <location>
        <begin position="25"/>
        <end position="428"/>
    </location>
</feature>